<dbReference type="Pfam" id="PF13359">
    <property type="entry name" value="DDE_Tnp_4"/>
    <property type="match status" value="1"/>
</dbReference>
<gene>
    <name evidence="4" type="ORF">APZ42_004802</name>
</gene>
<dbReference type="AlphaFoldDB" id="A0A162BZN6"/>
<sequence>VKRDFAQIARMRRVVGLIDGTHVEIQRPFHSIFKTSTIGKKFSAGECGHGVLLGDSGYANTTYLFTPYSEPRNPIEERFNKLHKTTRCMVERSFGILKK</sequence>
<dbReference type="Proteomes" id="UP000076858">
    <property type="component" value="Unassembled WGS sequence"/>
</dbReference>
<feature type="non-terminal residue" evidence="4">
    <location>
        <position position="1"/>
    </location>
</feature>
<keyword evidence="2" id="KW-0479">Metal-binding</keyword>
<evidence type="ECO:0000256" key="1">
    <source>
        <dbReference type="ARBA" id="ARBA00001968"/>
    </source>
</evidence>
<dbReference type="EMBL" id="LRGB01013866">
    <property type="protein sequence ID" value="KZR99360.1"/>
    <property type="molecule type" value="Genomic_DNA"/>
</dbReference>
<feature type="domain" description="DDE Tnp4" evidence="3">
    <location>
        <begin position="31"/>
        <end position="98"/>
    </location>
</feature>
<comment type="cofactor">
    <cofactor evidence="1">
        <name>a divalent metal cation</name>
        <dbReference type="ChEBI" id="CHEBI:60240"/>
    </cofactor>
</comment>
<evidence type="ECO:0000313" key="5">
    <source>
        <dbReference type="Proteomes" id="UP000076858"/>
    </source>
</evidence>
<dbReference type="GO" id="GO:0046872">
    <property type="term" value="F:metal ion binding"/>
    <property type="evidence" value="ECO:0007669"/>
    <property type="project" value="UniProtKB-KW"/>
</dbReference>
<evidence type="ECO:0000259" key="3">
    <source>
        <dbReference type="Pfam" id="PF13359"/>
    </source>
</evidence>
<name>A0A162BZN6_9CRUS</name>
<organism evidence="4 5">
    <name type="scientific">Daphnia magna</name>
    <dbReference type="NCBI Taxonomy" id="35525"/>
    <lineage>
        <taxon>Eukaryota</taxon>
        <taxon>Metazoa</taxon>
        <taxon>Ecdysozoa</taxon>
        <taxon>Arthropoda</taxon>
        <taxon>Crustacea</taxon>
        <taxon>Branchiopoda</taxon>
        <taxon>Diplostraca</taxon>
        <taxon>Cladocera</taxon>
        <taxon>Anomopoda</taxon>
        <taxon>Daphniidae</taxon>
        <taxon>Daphnia</taxon>
    </lineage>
</organism>
<accession>A0A162BZN6</accession>
<feature type="non-terminal residue" evidence="4">
    <location>
        <position position="99"/>
    </location>
</feature>
<evidence type="ECO:0000313" key="4">
    <source>
        <dbReference type="EMBL" id="KZR99360.1"/>
    </source>
</evidence>
<protein>
    <recommendedName>
        <fullName evidence="3">DDE Tnp4 domain-containing protein</fullName>
    </recommendedName>
</protein>
<dbReference type="InterPro" id="IPR027806">
    <property type="entry name" value="HARBI1_dom"/>
</dbReference>
<reference evidence="4 5" key="1">
    <citation type="submission" date="2016-03" db="EMBL/GenBank/DDBJ databases">
        <title>EvidentialGene: Evidence-directed Construction of Genes on Genomes.</title>
        <authorList>
            <person name="Gilbert D.G."/>
            <person name="Choi J.-H."/>
            <person name="Mockaitis K."/>
            <person name="Colbourne J."/>
            <person name="Pfrender M."/>
        </authorList>
    </citation>
    <scope>NUCLEOTIDE SEQUENCE [LARGE SCALE GENOMIC DNA]</scope>
    <source>
        <strain evidence="4 5">Xinb3</strain>
        <tissue evidence="4">Complete organism</tissue>
    </source>
</reference>
<evidence type="ECO:0000256" key="2">
    <source>
        <dbReference type="ARBA" id="ARBA00022723"/>
    </source>
</evidence>
<proteinExistence type="predicted"/>
<keyword evidence="5" id="KW-1185">Reference proteome</keyword>
<comment type="caution">
    <text evidence="4">The sequence shown here is derived from an EMBL/GenBank/DDBJ whole genome shotgun (WGS) entry which is preliminary data.</text>
</comment>